<feature type="region of interest" description="Disordered" evidence="9">
    <location>
        <begin position="1"/>
        <end position="28"/>
    </location>
</feature>
<keyword evidence="3" id="KW-0813">Transport</keyword>
<reference evidence="11 12" key="1">
    <citation type="submission" date="2016-03" db="EMBL/GenBank/DDBJ databases">
        <authorList>
            <person name="Ploux O."/>
        </authorList>
    </citation>
    <scope>NUCLEOTIDE SEQUENCE [LARGE SCALE GENOMIC DNA]</scope>
    <source>
        <strain evidence="11 12">UAMH 11012</strain>
    </source>
</reference>
<feature type="transmembrane region" description="Helical" evidence="10">
    <location>
        <begin position="133"/>
        <end position="157"/>
    </location>
</feature>
<dbReference type="InterPro" id="IPR004648">
    <property type="entry name" value="Oligpept_transpt"/>
</dbReference>
<evidence type="ECO:0000256" key="2">
    <source>
        <dbReference type="ARBA" id="ARBA00008807"/>
    </source>
</evidence>
<evidence type="ECO:0000256" key="7">
    <source>
        <dbReference type="ARBA" id="ARBA00022989"/>
    </source>
</evidence>
<evidence type="ECO:0000313" key="12">
    <source>
        <dbReference type="Proteomes" id="UP000184330"/>
    </source>
</evidence>
<dbReference type="Pfam" id="PF03169">
    <property type="entry name" value="OPT"/>
    <property type="match status" value="2"/>
</dbReference>
<feature type="transmembrane region" description="Helical" evidence="10">
    <location>
        <begin position="439"/>
        <end position="460"/>
    </location>
</feature>
<keyword evidence="7 10" id="KW-1133">Transmembrane helix</keyword>
<evidence type="ECO:0000313" key="11">
    <source>
        <dbReference type="EMBL" id="CZR60738.1"/>
    </source>
</evidence>
<organism evidence="11 12">
    <name type="scientific">Phialocephala subalpina</name>
    <dbReference type="NCBI Taxonomy" id="576137"/>
    <lineage>
        <taxon>Eukaryota</taxon>
        <taxon>Fungi</taxon>
        <taxon>Dikarya</taxon>
        <taxon>Ascomycota</taxon>
        <taxon>Pezizomycotina</taxon>
        <taxon>Leotiomycetes</taxon>
        <taxon>Helotiales</taxon>
        <taxon>Mollisiaceae</taxon>
        <taxon>Phialocephala</taxon>
        <taxon>Phialocephala fortinii species complex</taxon>
    </lineage>
</organism>
<accession>A0A1L7X6U8</accession>
<proteinExistence type="inferred from homology"/>
<feature type="transmembrane region" description="Helical" evidence="10">
    <location>
        <begin position="284"/>
        <end position="301"/>
    </location>
</feature>
<feature type="transmembrane region" description="Helical" evidence="10">
    <location>
        <begin position="704"/>
        <end position="721"/>
    </location>
</feature>
<keyword evidence="8 10" id="KW-0472">Membrane</keyword>
<keyword evidence="5" id="KW-0571">Peptide transport</keyword>
<evidence type="ECO:0000256" key="4">
    <source>
        <dbReference type="ARBA" id="ARBA00022692"/>
    </source>
</evidence>
<feature type="compositionally biased region" description="Basic and acidic residues" evidence="9">
    <location>
        <begin position="16"/>
        <end position="25"/>
    </location>
</feature>
<sequence length="777" mass="87264">MPSEHRRSRVRVQESMSHEPEKDVLSEAPAIARHADPYISDDPAFGPEGKILFDLKVDAADTSDNSSRDEPQYDFDSEEFANIPEIIREVVGFEDDPTLPVITFRSLLLSAIFCTIGSTVSQLSYFRTTYAPFPVFFVILASAPLGRLLARVLPAYIVPLGRFSFSLNPGPFSIKEHAIIGIAANAGSQGQWATYLPTNAALYYGITMNPAVALFFGWGASLLGFSFAAMGKSELHAKREAKRMKVFWLILFATFVWQFLPEYLFPFVASLAPLCWFASRNHTVNFLGAGRGGIGLLNITLDWSNITSTVITYPYSVQVTVFVGFVITTWILIPVAKFGNLWGSPTYNIMSNGVFQKNGSSYPFTSLIYTDLNGIQHVNETRYEEVGLAYSGAQYTWEIFMWYASYISSFVWCALFLGPKIAKIWKARKAQGHYHKDRLRYAPILACLTMKEIDLLSVLIQKYPGMTLWEWVALTLVPIVMLLVIVALKKVWMPTWTYFVALGFGGAAMLPMSLVYAVSGYSIKVGFFNELIYGYMIEAKGSSRHPLGQLAYRIISGNVWYDARVVLEDQKIGHYLHLPPRDVMGMQILANIIALPVNYGVMRAVISSKYEYVSGQKVDPSGQWTGQDFKSYNTAGIQYALVGPKKLFASSFFKPVLYGFAAGGIAPLVIWLLHKKFPKVRFDLWNTTIFFASAATFYGNLSTGPFTAILIGTFFNFYLYRYRHKFWNKWAYISGAALDTGFNANLLFIFLFLGTTGAVMVNWWGNNAESIERCFAW</sequence>
<feature type="transmembrane region" description="Helical" evidence="10">
    <location>
        <begin position="656"/>
        <end position="673"/>
    </location>
</feature>
<keyword evidence="12" id="KW-1185">Reference proteome</keyword>
<name>A0A1L7X6U8_9HELO</name>
<dbReference type="PANTHER" id="PTHR22601">
    <property type="entry name" value="ISP4 LIKE PROTEIN"/>
    <property type="match status" value="1"/>
</dbReference>
<evidence type="ECO:0000256" key="9">
    <source>
        <dbReference type="SAM" id="MobiDB-lite"/>
    </source>
</evidence>
<comment type="subcellular location">
    <subcellularLocation>
        <location evidence="1">Membrane</location>
        <topology evidence="1">Multi-pass membrane protein</topology>
    </subcellularLocation>
</comment>
<feature type="transmembrane region" description="Helical" evidence="10">
    <location>
        <begin position="495"/>
        <end position="518"/>
    </location>
</feature>
<evidence type="ECO:0000256" key="10">
    <source>
        <dbReference type="SAM" id="Phobius"/>
    </source>
</evidence>
<dbReference type="InterPro" id="IPR004813">
    <property type="entry name" value="OPT"/>
</dbReference>
<comment type="similarity">
    <text evidence="2">Belongs to the oligopeptide OPT transporter family.</text>
</comment>
<evidence type="ECO:0000256" key="3">
    <source>
        <dbReference type="ARBA" id="ARBA00022448"/>
    </source>
</evidence>
<feature type="transmembrane region" description="Helical" evidence="10">
    <location>
        <begin position="400"/>
        <end position="418"/>
    </location>
</feature>
<evidence type="ECO:0000256" key="1">
    <source>
        <dbReference type="ARBA" id="ARBA00004141"/>
    </source>
</evidence>
<feature type="transmembrane region" description="Helical" evidence="10">
    <location>
        <begin position="201"/>
        <end position="225"/>
    </location>
</feature>
<dbReference type="NCBIfam" id="TIGR00728">
    <property type="entry name" value="OPT_sfam"/>
    <property type="match status" value="1"/>
</dbReference>
<keyword evidence="6" id="KW-0653">Protein transport</keyword>
<dbReference type="OrthoDB" id="9986677at2759"/>
<evidence type="ECO:0000256" key="6">
    <source>
        <dbReference type="ARBA" id="ARBA00022927"/>
    </source>
</evidence>
<keyword evidence="4 10" id="KW-0812">Transmembrane</keyword>
<dbReference type="AlphaFoldDB" id="A0A1L7X6U8"/>
<dbReference type="GO" id="GO:0016020">
    <property type="term" value="C:membrane"/>
    <property type="evidence" value="ECO:0007669"/>
    <property type="project" value="UniProtKB-SubCell"/>
</dbReference>
<gene>
    <name evidence="11" type="ORF">PAC_10634</name>
</gene>
<dbReference type="GO" id="GO:0035673">
    <property type="term" value="F:oligopeptide transmembrane transporter activity"/>
    <property type="evidence" value="ECO:0007669"/>
    <property type="project" value="InterPro"/>
</dbReference>
<dbReference type="Proteomes" id="UP000184330">
    <property type="component" value="Unassembled WGS sequence"/>
</dbReference>
<feature type="transmembrane region" description="Helical" evidence="10">
    <location>
        <begin position="246"/>
        <end position="264"/>
    </location>
</feature>
<dbReference type="GO" id="GO:0015031">
    <property type="term" value="P:protein transport"/>
    <property type="evidence" value="ECO:0007669"/>
    <property type="project" value="UniProtKB-KW"/>
</dbReference>
<protein>
    <submittedName>
        <fullName evidence="11">Related to sexual differentiation process protein isp4</fullName>
    </submittedName>
</protein>
<evidence type="ECO:0000256" key="5">
    <source>
        <dbReference type="ARBA" id="ARBA00022856"/>
    </source>
</evidence>
<feature type="transmembrane region" description="Helical" evidence="10">
    <location>
        <begin position="742"/>
        <end position="764"/>
    </location>
</feature>
<dbReference type="EMBL" id="FJOG01000016">
    <property type="protein sequence ID" value="CZR60738.1"/>
    <property type="molecule type" value="Genomic_DNA"/>
</dbReference>
<evidence type="ECO:0000256" key="8">
    <source>
        <dbReference type="ARBA" id="ARBA00023136"/>
    </source>
</evidence>
<feature type="compositionally biased region" description="Basic residues" evidence="9">
    <location>
        <begin position="1"/>
        <end position="10"/>
    </location>
</feature>
<feature type="transmembrane region" description="Helical" evidence="10">
    <location>
        <begin position="313"/>
        <end position="333"/>
    </location>
</feature>
<feature type="transmembrane region" description="Helical" evidence="10">
    <location>
        <begin position="466"/>
        <end position="488"/>
    </location>
</feature>